<dbReference type="InterPro" id="IPR029058">
    <property type="entry name" value="AB_hydrolase_fold"/>
</dbReference>
<dbReference type="InterPro" id="IPR051340">
    <property type="entry name" value="Haloalkane_dehalogenase"/>
</dbReference>
<organism evidence="3">
    <name type="scientific">marine sediment metagenome</name>
    <dbReference type="NCBI Taxonomy" id="412755"/>
    <lineage>
        <taxon>unclassified sequences</taxon>
        <taxon>metagenomes</taxon>
        <taxon>ecological metagenomes</taxon>
    </lineage>
</organism>
<dbReference type="SUPFAM" id="SSF53474">
    <property type="entry name" value="alpha/beta-Hydrolases"/>
    <property type="match status" value="1"/>
</dbReference>
<dbReference type="Pfam" id="PF00561">
    <property type="entry name" value="Abhydrolase_1"/>
    <property type="match status" value="1"/>
</dbReference>
<feature type="domain" description="AB hydrolase-1" evidence="2">
    <location>
        <begin position="71"/>
        <end position="177"/>
    </location>
</feature>
<dbReference type="PANTHER" id="PTHR42977:SF3">
    <property type="entry name" value="AB HYDROLASE-1 DOMAIN-CONTAINING PROTEIN"/>
    <property type="match status" value="1"/>
</dbReference>
<reference evidence="3" key="1">
    <citation type="journal article" date="2015" name="Nature">
        <title>Complex archaea that bridge the gap between prokaryotes and eukaryotes.</title>
        <authorList>
            <person name="Spang A."/>
            <person name="Saw J.H."/>
            <person name="Jorgensen S.L."/>
            <person name="Zaremba-Niedzwiedzka K."/>
            <person name="Martijn J."/>
            <person name="Lind A.E."/>
            <person name="van Eijk R."/>
            <person name="Schleper C."/>
            <person name="Guy L."/>
            <person name="Ettema T.J."/>
        </authorList>
    </citation>
    <scope>NUCLEOTIDE SEQUENCE</scope>
</reference>
<sequence length="189" mass="21533">MKHSKILRTADEYFNDLPDFPYLPHYLEVADEHYGNLRMHYLDQPAIPTTASPSTDQHDQATNNVANTEPPIVLMLHGEPTWCYLYRKLIPSITSAGYRAIAPDHIGFGRSDKLPNREDYSYQKFVDWMVEFIEQLDLTNIVLVIQDWGGPIGLRTLAKMSDRFAAVIVTNTLLPNCEEEPKGVADWPG</sequence>
<protein>
    <recommendedName>
        <fullName evidence="2">AB hydrolase-1 domain-containing protein</fullName>
    </recommendedName>
</protein>
<comment type="caution">
    <text evidence="3">The sequence shown here is derived from an EMBL/GenBank/DDBJ whole genome shotgun (WGS) entry which is preliminary data.</text>
</comment>
<feature type="non-terminal residue" evidence="3">
    <location>
        <position position="189"/>
    </location>
</feature>
<gene>
    <name evidence="3" type="ORF">LCGC14_2760060</name>
</gene>
<evidence type="ECO:0000259" key="2">
    <source>
        <dbReference type="Pfam" id="PF00561"/>
    </source>
</evidence>
<name>A0A0F8YZ96_9ZZZZ</name>
<dbReference type="AlphaFoldDB" id="A0A0F8YZ96"/>
<evidence type="ECO:0000313" key="3">
    <source>
        <dbReference type="EMBL" id="KKK86757.1"/>
    </source>
</evidence>
<dbReference type="PANTHER" id="PTHR42977">
    <property type="entry name" value="HYDROLASE-RELATED"/>
    <property type="match status" value="1"/>
</dbReference>
<dbReference type="PRINTS" id="PR00412">
    <property type="entry name" value="EPOXHYDRLASE"/>
</dbReference>
<keyword evidence="1" id="KW-0378">Hydrolase</keyword>
<dbReference type="Gene3D" id="3.40.50.1820">
    <property type="entry name" value="alpha/beta hydrolase"/>
    <property type="match status" value="1"/>
</dbReference>
<evidence type="ECO:0000256" key="1">
    <source>
        <dbReference type="ARBA" id="ARBA00022801"/>
    </source>
</evidence>
<proteinExistence type="predicted"/>
<dbReference type="InterPro" id="IPR000073">
    <property type="entry name" value="AB_hydrolase_1"/>
</dbReference>
<dbReference type="InterPro" id="IPR000639">
    <property type="entry name" value="Epox_hydrolase-like"/>
</dbReference>
<dbReference type="GO" id="GO:0004301">
    <property type="term" value="F:epoxide hydrolase activity"/>
    <property type="evidence" value="ECO:0007669"/>
    <property type="project" value="TreeGrafter"/>
</dbReference>
<dbReference type="EMBL" id="LAZR01050704">
    <property type="protein sequence ID" value="KKK86757.1"/>
    <property type="molecule type" value="Genomic_DNA"/>
</dbReference>
<accession>A0A0F8YZ96</accession>